<dbReference type="OrthoDB" id="346910at2759"/>
<dbReference type="RefSeq" id="XP_028485215.1">
    <property type="nucleotide sequence ID" value="XM_028626664.1"/>
</dbReference>
<proteinExistence type="inferred from homology"/>
<dbReference type="InterPro" id="IPR000582">
    <property type="entry name" value="Acyl-CoA-binding_protein"/>
</dbReference>
<dbReference type="InterPro" id="IPR014352">
    <property type="entry name" value="FERM/acyl-CoA-bd_prot_sf"/>
</dbReference>
<dbReference type="SUPFAM" id="SSF47027">
    <property type="entry name" value="Acyl-CoA binding protein"/>
    <property type="match status" value="1"/>
</dbReference>
<dbReference type="PANTHER" id="PTHR23310">
    <property type="entry name" value="ACYL-COA-BINDING PROTEIN, ACBP"/>
    <property type="match status" value="1"/>
</dbReference>
<dbReference type="VEuPathDB" id="FungiDB:C8Q69DRAFT_259001"/>
<organism evidence="4 5">
    <name type="scientific">Byssochlamys spectabilis</name>
    <name type="common">Paecilomyces variotii</name>
    <dbReference type="NCBI Taxonomy" id="264951"/>
    <lineage>
        <taxon>Eukaryota</taxon>
        <taxon>Fungi</taxon>
        <taxon>Dikarya</taxon>
        <taxon>Ascomycota</taxon>
        <taxon>Pezizomycotina</taxon>
        <taxon>Eurotiomycetes</taxon>
        <taxon>Eurotiomycetidae</taxon>
        <taxon>Eurotiales</taxon>
        <taxon>Thermoascaceae</taxon>
        <taxon>Paecilomyces</taxon>
    </lineage>
</organism>
<dbReference type="InterPro" id="IPR035984">
    <property type="entry name" value="Acyl-CoA-binding_sf"/>
</dbReference>
<dbReference type="AlphaFoldDB" id="A0A443HUZ4"/>
<gene>
    <name evidence="4" type="ORF">C8Q69DRAFT_259001</name>
</gene>
<reference evidence="4 5" key="1">
    <citation type="journal article" date="2018" name="Front. Microbiol.">
        <title>Genomic and genetic insights into a cosmopolitan fungus, Paecilomyces variotii (Eurotiales).</title>
        <authorList>
            <person name="Urquhart A.S."/>
            <person name="Mondo S.J."/>
            <person name="Makela M.R."/>
            <person name="Hane J.K."/>
            <person name="Wiebenga A."/>
            <person name="He G."/>
            <person name="Mihaltcheva S."/>
            <person name="Pangilinan J."/>
            <person name="Lipzen A."/>
            <person name="Barry K."/>
            <person name="de Vries R.P."/>
            <person name="Grigoriev I.V."/>
            <person name="Idnurm A."/>
        </authorList>
    </citation>
    <scope>NUCLEOTIDE SEQUENCE [LARGE SCALE GENOMIC DNA]</scope>
    <source>
        <strain evidence="4 5">CBS 101075</strain>
    </source>
</reference>
<dbReference type="Proteomes" id="UP000283841">
    <property type="component" value="Unassembled WGS sequence"/>
</dbReference>
<sequence>MSSYDEKIYQDALKAAQPELGDQAEAVAKEFATAYAQVKNLKQAPTDDQKLQLYGLSKQGLQNPPFDQRPAPGTFDFKRKYMDNAWKAVVTAGTTPAQAQQQYTKLVNELIEQIGTQ</sequence>
<dbReference type="PROSITE" id="PS51228">
    <property type="entry name" value="ACB_2"/>
    <property type="match status" value="1"/>
</dbReference>
<comment type="similarity">
    <text evidence="1">Belongs to the ACBP family.</text>
</comment>
<evidence type="ECO:0000313" key="5">
    <source>
        <dbReference type="Proteomes" id="UP000283841"/>
    </source>
</evidence>
<protein>
    <submittedName>
        <fullName evidence="4">Acyl CoA binding protein-domain-containing protein</fullName>
    </submittedName>
</protein>
<evidence type="ECO:0000256" key="1">
    <source>
        <dbReference type="ARBA" id="ARBA00005567"/>
    </source>
</evidence>
<dbReference type="Pfam" id="PF00887">
    <property type="entry name" value="ACBP"/>
    <property type="match status" value="1"/>
</dbReference>
<dbReference type="GO" id="GO:0000062">
    <property type="term" value="F:fatty-acyl-CoA binding"/>
    <property type="evidence" value="ECO:0007669"/>
    <property type="project" value="InterPro"/>
</dbReference>
<evidence type="ECO:0000256" key="2">
    <source>
        <dbReference type="ARBA" id="ARBA00023121"/>
    </source>
</evidence>
<keyword evidence="5" id="KW-1185">Reference proteome</keyword>
<dbReference type="GeneID" id="39595941"/>
<evidence type="ECO:0000313" key="4">
    <source>
        <dbReference type="EMBL" id="RWQ95570.1"/>
    </source>
</evidence>
<dbReference type="STRING" id="264951.A0A443HUZ4"/>
<evidence type="ECO:0000259" key="3">
    <source>
        <dbReference type="PROSITE" id="PS51228"/>
    </source>
</evidence>
<feature type="domain" description="ACB" evidence="3">
    <location>
        <begin position="27"/>
        <end position="116"/>
    </location>
</feature>
<keyword evidence="2" id="KW-0446">Lipid-binding</keyword>
<name>A0A443HUZ4_BYSSP</name>
<dbReference type="PANTHER" id="PTHR23310:SF62">
    <property type="entry name" value="ACYL-COA BINDING PROTEIN 1, ISOFORM A"/>
    <property type="match status" value="1"/>
</dbReference>
<dbReference type="EMBL" id="RCNU01000005">
    <property type="protein sequence ID" value="RWQ95570.1"/>
    <property type="molecule type" value="Genomic_DNA"/>
</dbReference>
<comment type="caution">
    <text evidence="4">The sequence shown here is derived from an EMBL/GenBank/DDBJ whole genome shotgun (WGS) entry which is preliminary data.</text>
</comment>
<dbReference type="GO" id="GO:0006631">
    <property type="term" value="P:fatty acid metabolic process"/>
    <property type="evidence" value="ECO:0007669"/>
    <property type="project" value="TreeGrafter"/>
</dbReference>
<dbReference type="Gene3D" id="1.20.80.10">
    <property type="match status" value="1"/>
</dbReference>
<accession>A0A443HUZ4</accession>